<name>A0A9P0VTZ9_ACAOB</name>
<dbReference type="Proteomes" id="UP001152888">
    <property type="component" value="Unassembled WGS sequence"/>
</dbReference>
<feature type="compositionally biased region" description="Low complexity" evidence="1">
    <location>
        <begin position="69"/>
        <end position="80"/>
    </location>
</feature>
<sequence length="98" mass="10320">MNYGIFKVKNVDKNYLDYWEMSTLGFYVRVSVGQYIKDENTSALLAQQGCLIPGLTPVANPVVIFGSSSPGNSDPVSSDPAGSDPGISNPGSSDPGSM</sequence>
<comment type="caution">
    <text evidence="2">The sequence shown here is derived from an EMBL/GenBank/DDBJ whole genome shotgun (WGS) entry which is preliminary data.</text>
</comment>
<feature type="compositionally biased region" description="Polar residues" evidence="1">
    <location>
        <begin position="89"/>
        <end position="98"/>
    </location>
</feature>
<gene>
    <name evidence="2" type="ORF">ACAOBT_LOCUS37410</name>
</gene>
<feature type="region of interest" description="Disordered" evidence="1">
    <location>
        <begin position="69"/>
        <end position="98"/>
    </location>
</feature>
<proteinExistence type="predicted"/>
<evidence type="ECO:0000313" key="2">
    <source>
        <dbReference type="EMBL" id="CAH2019793.1"/>
    </source>
</evidence>
<organism evidence="2 3">
    <name type="scientific">Acanthoscelides obtectus</name>
    <name type="common">Bean weevil</name>
    <name type="synonym">Bruchus obtectus</name>
    <dbReference type="NCBI Taxonomy" id="200917"/>
    <lineage>
        <taxon>Eukaryota</taxon>
        <taxon>Metazoa</taxon>
        <taxon>Ecdysozoa</taxon>
        <taxon>Arthropoda</taxon>
        <taxon>Hexapoda</taxon>
        <taxon>Insecta</taxon>
        <taxon>Pterygota</taxon>
        <taxon>Neoptera</taxon>
        <taxon>Endopterygota</taxon>
        <taxon>Coleoptera</taxon>
        <taxon>Polyphaga</taxon>
        <taxon>Cucujiformia</taxon>
        <taxon>Chrysomeloidea</taxon>
        <taxon>Chrysomelidae</taxon>
        <taxon>Bruchinae</taxon>
        <taxon>Bruchini</taxon>
        <taxon>Acanthoscelides</taxon>
    </lineage>
</organism>
<dbReference type="EMBL" id="CAKOFQ010010548">
    <property type="protein sequence ID" value="CAH2019793.1"/>
    <property type="molecule type" value="Genomic_DNA"/>
</dbReference>
<evidence type="ECO:0000256" key="1">
    <source>
        <dbReference type="SAM" id="MobiDB-lite"/>
    </source>
</evidence>
<protein>
    <submittedName>
        <fullName evidence="2">Uncharacterized protein</fullName>
    </submittedName>
</protein>
<keyword evidence="3" id="KW-1185">Reference proteome</keyword>
<evidence type="ECO:0000313" key="3">
    <source>
        <dbReference type="Proteomes" id="UP001152888"/>
    </source>
</evidence>
<accession>A0A9P0VTZ9</accession>
<reference evidence="2" key="1">
    <citation type="submission" date="2022-03" db="EMBL/GenBank/DDBJ databases">
        <authorList>
            <person name="Sayadi A."/>
        </authorList>
    </citation>
    <scope>NUCLEOTIDE SEQUENCE</scope>
</reference>
<dbReference type="AlphaFoldDB" id="A0A9P0VTZ9"/>